<organism evidence="1 2">
    <name type="scientific">Carnobacterium divergens DSM 20623</name>
    <dbReference type="NCBI Taxonomy" id="1449336"/>
    <lineage>
        <taxon>Bacteria</taxon>
        <taxon>Bacillati</taxon>
        <taxon>Bacillota</taxon>
        <taxon>Bacilli</taxon>
        <taxon>Lactobacillales</taxon>
        <taxon>Carnobacteriaceae</taxon>
        <taxon>Carnobacterium</taxon>
    </lineage>
</organism>
<sequence length="190" mass="21437">MLKNTNEELALWGQTIEEFQLPRWNLLPDIELYMDQVLTLIEKYLSPLIVQPNQKIITAAMINNYVKLGLIPAPIKKKYNRKHLAFLIAITILKQVFTIQEIKDGILFQASVSGINASFNLFCDEQEQALKVVARQATGEKSIAIFDQPISADFIALKTATLAFASQLLAKKAISLGKNQLRTHPEEELE</sequence>
<dbReference type="InterPro" id="IPR014975">
    <property type="entry name" value="DUF1836"/>
</dbReference>
<dbReference type="PANTHER" id="PTHR40056:SF1">
    <property type="entry name" value="DUF1836 DOMAIN-CONTAINING PROTEIN"/>
    <property type="match status" value="1"/>
</dbReference>
<comment type="caution">
    <text evidence="1">The sequence shown here is derived from an EMBL/GenBank/DDBJ whole genome shotgun (WGS) entry which is preliminary data.</text>
</comment>
<name>A0A0R2I2F3_CARDV</name>
<dbReference type="GeneID" id="89588491"/>
<dbReference type="PATRIC" id="fig|1449336.4.peg.1590"/>
<dbReference type="AlphaFoldDB" id="A0A0R2I2F3"/>
<proteinExistence type="predicted"/>
<dbReference type="PANTHER" id="PTHR40056">
    <property type="entry name" value="HYPOTHETICAL CYTOSOLIC PROTEIN"/>
    <property type="match status" value="1"/>
</dbReference>
<evidence type="ECO:0000313" key="2">
    <source>
        <dbReference type="Proteomes" id="UP000051658"/>
    </source>
</evidence>
<gene>
    <name evidence="1" type="ORF">IV74_GL001558</name>
</gene>
<evidence type="ECO:0008006" key="3">
    <source>
        <dbReference type="Google" id="ProtNLM"/>
    </source>
</evidence>
<reference evidence="1 2" key="1">
    <citation type="journal article" date="2015" name="Genome Announc.">
        <title>Expanding the biotechnology potential of lactobacilli through comparative genomics of 213 strains and associated genera.</title>
        <authorList>
            <person name="Sun Z."/>
            <person name="Harris H.M."/>
            <person name="McCann A."/>
            <person name="Guo C."/>
            <person name="Argimon S."/>
            <person name="Zhang W."/>
            <person name="Yang X."/>
            <person name="Jeffery I.B."/>
            <person name="Cooney J.C."/>
            <person name="Kagawa T.F."/>
            <person name="Liu W."/>
            <person name="Song Y."/>
            <person name="Salvetti E."/>
            <person name="Wrobel A."/>
            <person name="Rasinkangas P."/>
            <person name="Parkhill J."/>
            <person name="Rea M.C."/>
            <person name="O'Sullivan O."/>
            <person name="Ritari J."/>
            <person name="Douillard F.P."/>
            <person name="Paul Ross R."/>
            <person name="Yang R."/>
            <person name="Briner A.E."/>
            <person name="Felis G.E."/>
            <person name="de Vos W.M."/>
            <person name="Barrangou R."/>
            <person name="Klaenhammer T.R."/>
            <person name="Caufield P.W."/>
            <person name="Cui Y."/>
            <person name="Zhang H."/>
            <person name="O'Toole P.W."/>
        </authorList>
    </citation>
    <scope>NUCLEOTIDE SEQUENCE [LARGE SCALE GENOMIC DNA]</scope>
    <source>
        <strain evidence="1 2">DSM 20623</strain>
    </source>
</reference>
<dbReference type="eggNOG" id="COG0789">
    <property type="taxonomic scope" value="Bacteria"/>
</dbReference>
<dbReference type="EMBL" id="JQBS01000032">
    <property type="protein sequence ID" value="KRN56444.1"/>
    <property type="molecule type" value="Genomic_DNA"/>
</dbReference>
<evidence type="ECO:0000313" key="1">
    <source>
        <dbReference type="EMBL" id="KRN56444.1"/>
    </source>
</evidence>
<dbReference type="RefSeq" id="WP_034570637.1">
    <property type="nucleotide sequence ID" value="NZ_JQBS01000032.1"/>
</dbReference>
<dbReference type="Pfam" id="PF08876">
    <property type="entry name" value="DUF1836"/>
    <property type="match status" value="1"/>
</dbReference>
<accession>A0A0R2I2F3</accession>
<dbReference type="Proteomes" id="UP000051658">
    <property type="component" value="Unassembled WGS sequence"/>
</dbReference>
<protein>
    <recommendedName>
        <fullName evidence="3">DUF1836 domain-containing protein</fullName>
    </recommendedName>
</protein>
<keyword evidence="2" id="KW-1185">Reference proteome</keyword>